<keyword evidence="1" id="KW-0732">Signal</keyword>
<proteinExistence type="predicted"/>
<dbReference type="EMBL" id="QTSU01000003">
    <property type="protein sequence ID" value="RDZ26416.1"/>
    <property type="molecule type" value="Genomic_DNA"/>
</dbReference>
<accession>A0A371JXM7</accession>
<protein>
    <submittedName>
        <fullName evidence="2">Uncharacterized protein</fullName>
    </submittedName>
</protein>
<reference evidence="2 3" key="1">
    <citation type="submission" date="2018-08" db="EMBL/GenBank/DDBJ databases">
        <title>Lysobacter sp. zong2l5, whole genome shotgun sequence.</title>
        <authorList>
            <person name="Zhang X."/>
            <person name="Feng G."/>
            <person name="Zhu H."/>
        </authorList>
    </citation>
    <scope>NUCLEOTIDE SEQUENCE [LARGE SCALE GENOMIC DNA]</scope>
    <source>
        <strain evidence="3">zong2l5</strain>
    </source>
</reference>
<evidence type="ECO:0000313" key="3">
    <source>
        <dbReference type="Proteomes" id="UP000264492"/>
    </source>
</evidence>
<feature type="chain" id="PRO_5016884683" evidence="1">
    <location>
        <begin position="19"/>
        <end position="144"/>
    </location>
</feature>
<dbReference type="RefSeq" id="WP_115860413.1">
    <property type="nucleotide sequence ID" value="NZ_QTSU01000003.1"/>
</dbReference>
<feature type="signal peptide" evidence="1">
    <location>
        <begin position="1"/>
        <end position="18"/>
    </location>
</feature>
<dbReference type="AlphaFoldDB" id="A0A371JXM7"/>
<name>A0A371JXM7_9GAMM</name>
<evidence type="ECO:0000256" key="1">
    <source>
        <dbReference type="SAM" id="SignalP"/>
    </source>
</evidence>
<dbReference type="Proteomes" id="UP000264492">
    <property type="component" value="Unassembled WGS sequence"/>
</dbReference>
<comment type="caution">
    <text evidence="2">The sequence shown here is derived from an EMBL/GenBank/DDBJ whole genome shotgun (WGS) entry which is preliminary data.</text>
</comment>
<gene>
    <name evidence="2" type="ORF">DX914_15555</name>
</gene>
<keyword evidence="3" id="KW-1185">Reference proteome</keyword>
<evidence type="ECO:0000313" key="2">
    <source>
        <dbReference type="EMBL" id="RDZ26416.1"/>
    </source>
</evidence>
<sequence>MKRTALAALLLAPSLASAQAGATCPALNDADLAWTQRNGDDYTLCYLELPSAIATGKGLGVYLGARSFKPDKKARAEKGTVGTQVVTWYKKATVNDARPYSRETTIVLPGEKPKSKVRVYVWIDAATQSQLDEAFALAKKLSVK</sequence>
<dbReference type="OrthoDB" id="6024486at2"/>
<organism evidence="2 3">
    <name type="scientific">Lysobacter silvisoli</name>
    <dbReference type="NCBI Taxonomy" id="2293254"/>
    <lineage>
        <taxon>Bacteria</taxon>
        <taxon>Pseudomonadati</taxon>
        <taxon>Pseudomonadota</taxon>
        <taxon>Gammaproteobacteria</taxon>
        <taxon>Lysobacterales</taxon>
        <taxon>Lysobacteraceae</taxon>
        <taxon>Lysobacter</taxon>
    </lineage>
</organism>